<reference evidence="1 2" key="1">
    <citation type="submission" date="2018-09" db="EMBL/GenBank/DDBJ databases">
        <title>Genomic investigation of the strawberry pathogen Phytophthora fragariae indicates pathogenicity is determined by transcriptional variation in three key races.</title>
        <authorList>
            <person name="Adams T.M."/>
            <person name="Armitage A.D."/>
            <person name="Sobczyk M.K."/>
            <person name="Bates H.J."/>
            <person name="Dunwell J.M."/>
            <person name="Nellist C.F."/>
            <person name="Harrison R.J."/>
        </authorList>
    </citation>
    <scope>NUCLEOTIDE SEQUENCE [LARGE SCALE GENOMIC DNA]</scope>
    <source>
        <strain evidence="1 2">SCRP324</strain>
    </source>
</reference>
<sequence length="92" mass="10254">MAYLGNCQGGIHGTVSYCRDMAKASLAANAHCAGSVARYYCLVGLCRPQKPPQRSTLEHPLMEHFREECMAHFPWRWAPFLQPGAMHSLPPP</sequence>
<organism evidence="1 2">
    <name type="scientific">Phytophthora rubi</name>
    <dbReference type="NCBI Taxonomy" id="129364"/>
    <lineage>
        <taxon>Eukaryota</taxon>
        <taxon>Sar</taxon>
        <taxon>Stramenopiles</taxon>
        <taxon>Oomycota</taxon>
        <taxon>Peronosporomycetes</taxon>
        <taxon>Peronosporales</taxon>
        <taxon>Peronosporaceae</taxon>
        <taxon>Phytophthora</taxon>
    </lineage>
</organism>
<evidence type="ECO:0000313" key="2">
    <source>
        <dbReference type="Proteomes" id="UP000435112"/>
    </source>
</evidence>
<gene>
    <name evidence="1" type="ORF">PR002_g9682</name>
</gene>
<accession>A0A6A3MR07</accession>
<protein>
    <submittedName>
        <fullName evidence="1">Uncharacterized protein</fullName>
    </submittedName>
</protein>
<dbReference type="Proteomes" id="UP000435112">
    <property type="component" value="Unassembled WGS sequence"/>
</dbReference>
<dbReference type="EMBL" id="QXFU01000524">
    <property type="protein sequence ID" value="KAE9031244.1"/>
    <property type="molecule type" value="Genomic_DNA"/>
</dbReference>
<evidence type="ECO:0000313" key="1">
    <source>
        <dbReference type="EMBL" id="KAE9031244.1"/>
    </source>
</evidence>
<comment type="caution">
    <text evidence="1">The sequence shown here is derived from an EMBL/GenBank/DDBJ whole genome shotgun (WGS) entry which is preliminary data.</text>
</comment>
<proteinExistence type="predicted"/>
<dbReference type="AlphaFoldDB" id="A0A6A3MR07"/>
<name>A0A6A3MR07_9STRA</name>